<dbReference type="RefSeq" id="WP_279250038.1">
    <property type="nucleotide sequence ID" value="NZ_SHNO01000001.1"/>
</dbReference>
<sequence>MLWQTLTFDELGPQKLYSVLRLRQAVFVVEQACIYLDTDDRDQQALHMLATEGSQLLAYQRCISPDARCPDSILGRVVVSPENRGRQLGRELVKRGIEHNLSRWPDNDVRISAQAHLQAFYESAGFVPRGDVYLEDGIPHRQMYCTASH</sequence>
<name>A0ABT3T7U0_9GAMM</name>
<organism evidence="2 3">
    <name type="scientific">Candidatus Marimicrobium litorale</name>
    <dbReference type="NCBI Taxonomy" id="2518991"/>
    <lineage>
        <taxon>Bacteria</taxon>
        <taxon>Pseudomonadati</taxon>
        <taxon>Pseudomonadota</taxon>
        <taxon>Gammaproteobacteria</taxon>
        <taxon>Cellvibrionales</taxon>
        <taxon>Halieaceae</taxon>
        <taxon>Marimicrobium</taxon>
    </lineage>
</organism>
<evidence type="ECO:0000313" key="2">
    <source>
        <dbReference type="EMBL" id="MCX2978342.1"/>
    </source>
</evidence>
<keyword evidence="3" id="KW-1185">Reference proteome</keyword>
<dbReference type="PROSITE" id="PS51186">
    <property type="entry name" value="GNAT"/>
    <property type="match status" value="1"/>
</dbReference>
<dbReference type="SUPFAM" id="SSF55729">
    <property type="entry name" value="Acyl-CoA N-acyltransferases (Nat)"/>
    <property type="match status" value="1"/>
</dbReference>
<feature type="domain" description="N-acetyltransferase" evidence="1">
    <location>
        <begin position="6"/>
        <end position="148"/>
    </location>
</feature>
<dbReference type="Pfam" id="PF13673">
    <property type="entry name" value="Acetyltransf_10"/>
    <property type="match status" value="1"/>
</dbReference>
<dbReference type="InterPro" id="IPR016181">
    <property type="entry name" value="Acyl_CoA_acyltransferase"/>
</dbReference>
<protein>
    <submittedName>
        <fullName evidence="2">GNAT family N-acetyltransferase</fullName>
    </submittedName>
</protein>
<evidence type="ECO:0000313" key="3">
    <source>
        <dbReference type="Proteomes" id="UP001143304"/>
    </source>
</evidence>
<accession>A0ABT3T7U0</accession>
<dbReference type="Proteomes" id="UP001143304">
    <property type="component" value="Unassembled WGS sequence"/>
</dbReference>
<evidence type="ECO:0000259" key="1">
    <source>
        <dbReference type="PROSITE" id="PS51186"/>
    </source>
</evidence>
<dbReference type="EMBL" id="SHNO01000001">
    <property type="protein sequence ID" value="MCX2978342.1"/>
    <property type="molecule type" value="Genomic_DNA"/>
</dbReference>
<dbReference type="InterPro" id="IPR000182">
    <property type="entry name" value="GNAT_dom"/>
</dbReference>
<comment type="caution">
    <text evidence="2">The sequence shown here is derived from an EMBL/GenBank/DDBJ whole genome shotgun (WGS) entry which is preliminary data.</text>
</comment>
<gene>
    <name evidence="2" type="ORF">EYC82_13325</name>
</gene>
<reference evidence="2" key="1">
    <citation type="submission" date="2019-02" db="EMBL/GenBank/DDBJ databases">
        <authorList>
            <person name="Li S.-H."/>
        </authorList>
    </citation>
    <scope>NUCLEOTIDE SEQUENCE</scope>
    <source>
        <strain evidence="2">IMCC11814</strain>
    </source>
</reference>
<dbReference type="Gene3D" id="3.40.630.30">
    <property type="match status" value="1"/>
</dbReference>
<dbReference type="CDD" id="cd04301">
    <property type="entry name" value="NAT_SF"/>
    <property type="match status" value="1"/>
</dbReference>
<proteinExistence type="predicted"/>